<dbReference type="RefSeq" id="WP_191209258.1">
    <property type="nucleotide sequence ID" value="NZ_BAABKL010000036.1"/>
</dbReference>
<accession>A0A927EZL1</accession>
<dbReference type="AlphaFoldDB" id="A0A927EZL1"/>
<reference evidence="1" key="1">
    <citation type="submission" date="2020-09" db="EMBL/GenBank/DDBJ databases">
        <title>Secondary metabolite and genome analysis of marine Streptomyces chumphonensis KK1-2T.</title>
        <authorList>
            <person name="Phongsopitanun W."/>
            <person name="Kanchanasin P."/>
            <person name="Pittayakhajonwut P."/>
            <person name="Suwanborirux K."/>
            <person name="Tanasupawat S."/>
        </authorList>
    </citation>
    <scope>NUCLEOTIDE SEQUENCE</scope>
    <source>
        <strain evidence="1">KK1-2</strain>
    </source>
</reference>
<protein>
    <submittedName>
        <fullName evidence="1">Uncharacterized protein</fullName>
    </submittedName>
</protein>
<dbReference type="EMBL" id="JACXYU010000004">
    <property type="protein sequence ID" value="MBD3931947.1"/>
    <property type="molecule type" value="Genomic_DNA"/>
</dbReference>
<sequence length="65" mass="6939">MFGKKTARYEAEVDLRTADGRHVTYRGDGIGPADKPGDELLDGAEAAALAAEPGARILRSRARRA</sequence>
<name>A0A927EZL1_9ACTN</name>
<keyword evidence="2" id="KW-1185">Reference proteome</keyword>
<organism evidence="1 2">
    <name type="scientific">Streptomyces chumphonensis</name>
    <dbReference type="NCBI Taxonomy" id="1214925"/>
    <lineage>
        <taxon>Bacteria</taxon>
        <taxon>Bacillati</taxon>
        <taxon>Actinomycetota</taxon>
        <taxon>Actinomycetes</taxon>
        <taxon>Kitasatosporales</taxon>
        <taxon>Streptomycetaceae</taxon>
        <taxon>Streptomyces</taxon>
    </lineage>
</organism>
<gene>
    <name evidence="1" type="ORF">IF129_10305</name>
</gene>
<dbReference type="Proteomes" id="UP000632289">
    <property type="component" value="Unassembled WGS sequence"/>
</dbReference>
<evidence type="ECO:0000313" key="2">
    <source>
        <dbReference type="Proteomes" id="UP000632289"/>
    </source>
</evidence>
<proteinExistence type="predicted"/>
<evidence type="ECO:0000313" key="1">
    <source>
        <dbReference type="EMBL" id="MBD3931947.1"/>
    </source>
</evidence>
<comment type="caution">
    <text evidence="1">The sequence shown here is derived from an EMBL/GenBank/DDBJ whole genome shotgun (WGS) entry which is preliminary data.</text>
</comment>